<reference evidence="6" key="1">
    <citation type="submission" date="2016-09" db="EMBL/GenBank/DDBJ databases">
        <authorList>
            <person name="Jeantristanb JTB J.-T."/>
            <person name="Ricardo R."/>
        </authorList>
    </citation>
    <scope>NUCLEOTIDE SEQUENCE [LARGE SCALE GENOMIC DNA]</scope>
</reference>
<sequence length="191" mass="21099">MSLQSLKTSLLRSTRSLTQTRSSQSTQLPRSSFIHPISRRSQHTLSATPEQFKEAIKSEQTTLVDFFAEWCGPCKHLTPVLKQVIPSDSKDVHCKSKLALPAHVTSLHIRLTNPSSLTGSFPMLTLSAPNFLTNNHPVVTIDTDDHYELASEYKISALPTVIAFRNGEPIGKFIGGRNQSGVEAFLEEVQA</sequence>
<evidence type="ECO:0000313" key="5">
    <source>
        <dbReference type="EMBL" id="SCV72566.1"/>
    </source>
</evidence>
<keyword evidence="2" id="KW-0249">Electron transport</keyword>
<dbReference type="InterPro" id="IPR017937">
    <property type="entry name" value="Thioredoxin_CS"/>
</dbReference>
<protein>
    <submittedName>
        <fullName evidence="5">BQ2448_4103 protein</fullName>
    </submittedName>
</protein>
<dbReference type="InterPro" id="IPR013766">
    <property type="entry name" value="Thioredoxin_domain"/>
</dbReference>
<dbReference type="Gene3D" id="3.40.30.10">
    <property type="entry name" value="Glutaredoxin"/>
    <property type="match status" value="1"/>
</dbReference>
<evidence type="ECO:0000259" key="4">
    <source>
        <dbReference type="PROSITE" id="PS51352"/>
    </source>
</evidence>
<gene>
    <name evidence="5" type="ORF">BQ2448_4103</name>
</gene>
<evidence type="ECO:0000256" key="1">
    <source>
        <dbReference type="ARBA" id="ARBA00022448"/>
    </source>
</evidence>
<dbReference type="PANTHER" id="PTHR45663">
    <property type="entry name" value="GEO12009P1"/>
    <property type="match status" value="1"/>
</dbReference>
<dbReference type="PRINTS" id="PR00421">
    <property type="entry name" value="THIOREDOXIN"/>
</dbReference>
<evidence type="ECO:0000256" key="2">
    <source>
        <dbReference type="ARBA" id="ARBA00022982"/>
    </source>
</evidence>
<name>A0A238FNB3_9BASI</name>
<accession>A0A238FNB3</accession>
<dbReference type="GO" id="GO:0005737">
    <property type="term" value="C:cytoplasm"/>
    <property type="evidence" value="ECO:0007669"/>
    <property type="project" value="TreeGrafter"/>
</dbReference>
<dbReference type="SUPFAM" id="SSF52833">
    <property type="entry name" value="Thioredoxin-like"/>
    <property type="match status" value="1"/>
</dbReference>
<dbReference type="AlphaFoldDB" id="A0A238FNB3"/>
<dbReference type="PANTHER" id="PTHR45663:SF11">
    <property type="entry name" value="GEO12009P1"/>
    <property type="match status" value="1"/>
</dbReference>
<dbReference type="PROSITE" id="PS51352">
    <property type="entry name" value="THIOREDOXIN_2"/>
    <property type="match status" value="1"/>
</dbReference>
<dbReference type="Pfam" id="PF00085">
    <property type="entry name" value="Thioredoxin"/>
    <property type="match status" value="2"/>
</dbReference>
<organism evidence="5 6">
    <name type="scientific">Microbotryum intermedium</name>
    <dbReference type="NCBI Taxonomy" id="269621"/>
    <lineage>
        <taxon>Eukaryota</taxon>
        <taxon>Fungi</taxon>
        <taxon>Dikarya</taxon>
        <taxon>Basidiomycota</taxon>
        <taxon>Pucciniomycotina</taxon>
        <taxon>Microbotryomycetes</taxon>
        <taxon>Microbotryales</taxon>
        <taxon>Microbotryaceae</taxon>
        <taxon>Microbotryum</taxon>
    </lineage>
</organism>
<dbReference type="CDD" id="cd02947">
    <property type="entry name" value="TRX_family"/>
    <property type="match status" value="1"/>
</dbReference>
<dbReference type="GO" id="GO:0015035">
    <property type="term" value="F:protein-disulfide reductase activity"/>
    <property type="evidence" value="ECO:0007669"/>
    <property type="project" value="TreeGrafter"/>
</dbReference>
<evidence type="ECO:0000313" key="6">
    <source>
        <dbReference type="Proteomes" id="UP000198372"/>
    </source>
</evidence>
<evidence type="ECO:0000256" key="3">
    <source>
        <dbReference type="ARBA" id="ARBA00023157"/>
    </source>
</evidence>
<proteinExistence type="predicted"/>
<keyword evidence="3" id="KW-1015">Disulfide bond</keyword>
<dbReference type="STRING" id="269621.A0A238FNB3"/>
<keyword evidence="6" id="KW-1185">Reference proteome</keyword>
<dbReference type="OrthoDB" id="2121326at2759"/>
<feature type="domain" description="Thioredoxin" evidence="4">
    <location>
        <begin position="22"/>
        <end position="191"/>
    </location>
</feature>
<dbReference type="EMBL" id="FMSP01000009">
    <property type="protein sequence ID" value="SCV72566.1"/>
    <property type="molecule type" value="Genomic_DNA"/>
</dbReference>
<keyword evidence="1" id="KW-0813">Transport</keyword>
<dbReference type="InterPro" id="IPR036249">
    <property type="entry name" value="Thioredoxin-like_sf"/>
</dbReference>
<dbReference type="Proteomes" id="UP000198372">
    <property type="component" value="Unassembled WGS sequence"/>
</dbReference>
<dbReference type="PROSITE" id="PS00194">
    <property type="entry name" value="THIOREDOXIN_1"/>
    <property type="match status" value="1"/>
</dbReference>